<dbReference type="FunFam" id="3.40.1390.30:FF:000001">
    <property type="entry name" value="GTP cyclohydrolase 1 type 2"/>
    <property type="match status" value="1"/>
</dbReference>
<proteinExistence type="inferred from homology"/>
<dbReference type="InterPro" id="IPR002678">
    <property type="entry name" value="DUF34/NIF3"/>
</dbReference>
<organism evidence="7 8">
    <name type="scientific">Enterococcus phoeniculicola ATCC BAA-412</name>
    <dbReference type="NCBI Taxonomy" id="1158610"/>
    <lineage>
        <taxon>Bacteria</taxon>
        <taxon>Bacillati</taxon>
        <taxon>Bacillota</taxon>
        <taxon>Bacilli</taxon>
        <taxon>Lactobacillales</taxon>
        <taxon>Enterococcaceae</taxon>
        <taxon>Enterococcus</taxon>
    </lineage>
</organism>
<dbReference type="PANTHER" id="PTHR13799:SF14">
    <property type="entry name" value="GTP CYCLOHYDROLASE 1 TYPE 2 HOMOLOG"/>
    <property type="match status" value="1"/>
</dbReference>
<gene>
    <name evidence="7" type="ORF">UC3_00878</name>
</gene>
<evidence type="ECO:0000256" key="4">
    <source>
        <dbReference type="ARBA" id="ARBA00022723"/>
    </source>
</evidence>
<keyword evidence="8" id="KW-1185">Reference proteome</keyword>
<dbReference type="Gene3D" id="3.30.70.120">
    <property type="match status" value="1"/>
</dbReference>
<accession>R3TY56</accession>
<feature type="binding site" evidence="6">
    <location>
        <position position="334"/>
    </location>
    <ligand>
        <name>a divalent metal cation</name>
        <dbReference type="ChEBI" id="CHEBI:60240"/>
        <label>1</label>
    </ligand>
</feature>
<evidence type="ECO:0000256" key="1">
    <source>
        <dbReference type="ARBA" id="ARBA00006964"/>
    </source>
</evidence>
<dbReference type="RefSeq" id="WP_010767551.1">
    <property type="nucleotide sequence ID" value="NZ_ASWE01000002.1"/>
</dbReference>
<dbReference type="GO" id="GO:0046872">
    <property type="term" value="F:metal ion binding"/>
    <property type="evidence" value="ECO:0007669"/>
    <property type="project" value="UniProtKB-UniRule"/>
</dbReference>
<dbReference type="Pfam" id="PF01784">
    <property type="entry name" value="DUF34_NIF3"/>
    <property type="match status" value="1"/>
</dbReference>
<feature type="binding site" evidence="6">
    <location>
        <position position="68"/>
    </location>
    <ligand>
        <name>a divalent metal cation</name>
        <dbReference type="ChEBI" id="CHEBI:60240"/>
        <label>1</label>
    </ligand>
</feature>
<name>R3TY56_9ENTE</name>
<comment type="caution">
    <text evidence="7">The sequence shown here is derived from an EMBL/GenBank/DDBJ whole genome shotgun (WGS) entry which is preliminary data.</text>
</comment>
<dbReference type="STRING" id="154621.RV11_GL001201"/>
<keyword evidence="4 5" id="KW-0479">Metal-binding</keyword>
<dbReference type="GO" id="GO:0005737">
    <property type="term" value="C:cytoplasm"/>
    <property type="evidence" value="ECO:0007669"/>
    <property type="project" value="TreeGrafter"/>
</dbReference>
<dbReference type="InterPro" id="IPR036069">
    <property type="entry name" value="DUF34/NIF3_sf"/>
</dbReference>
<feature type="binding site" evidence="6">
    <location>
        <position position="106"/>
    </location>
    <ligand>
        <name>a divalent metal cation</name>
        <dbReference type="ChEBI" id="CHEBI:60240"/>
        <label>1</label>
    </ligand>
</feature>
<dbReference type="AlphaFoldDB" id="R3TY56"/>
<dbReference type="OrthoDB" id="9792792at2"/>
<dbReference type="EMBL" id="AJAT01000011">
    <property type="protein sequence ID" value="EOL46073.1"/>
    <property type="molecule type" value="Genomic_DNA"/>
</dbReference>
<dbReference type="HOGENOM" id="CLU_037423_1_0_9"/>
<sequence length="374" mass="42021">MTKLTGTEFIQQFESYCPLWLAEEGDPVGLHIGTLNKPIERVMMTLDVRPEVVAEAIEKKVDLLIAKHPPIFRPVSRLTTDEPQQKMYADLLANQIAVYAAHTNMDIIDDGLNDWFCEALDIHVEDYLTKTHEIPFQKLAVYVPVASAQAMRQALAQAGAGEQENYQQTSFSTIGTGRFTPVEGAKPTIGQLNKEEQVQEAKIEVIFPEPLADIVLQAMYEAHPYETPAYDLFSLNNPPKTYGIGRVGELSQAIPLPSFLAKVKETFGLDGLRVVEPKEKLTTVKRVAICGGSGEKFYRDALKKQADVYITGDIYYHTAHDMQTAGLTAIDPGHYIEQLCKEKMVEKFNQWKQEKNWTVDFLISETSTNPFSFN</sequence>
<feature type="binding site" evidence="6">
    <location>
        <position position="337"/>
    </location>
    <ligand>
        <name>a divalent metal cation</name>
        <dbReference type="ChEBI" id="CHEBI:60240"/>
        <label>1</label>
    </ligand>
</feature>
<evidence type="ECO:0000256" key="2">
    <source>
        <dbReference type="ARBA" id="ARBA00011643"/>
    </source>
</evidence>
<dbReference type="InterPro" id="IPR015867">
    <property type="entry name" value="N-reg_PII/ATP_PRibTrfase_C"/>
</dbReference>
<dbReference type="Gene3D" id="3.40.1390.30">
    <property type="entry name" value="NIF3 (NGG1p interacting factor 3)-like"/>
    <property type="match status" value="1"/>
</dbReference>
<evidence type="ECO:0000313" key="7">
    <source>
        <dbReference type="EMBL" id="EOL46073.1"/>
    </source>
</evidence>
<dbReference type="NCBIfam" id="TIGR00486">
    <property type="entry name" value="YbgI_SA1388"/>
    <property type="match status" value="1"/>
</dbReference>
<dbReference type="PANTHER" id="PTHR13799">
    <property type="entry name" value="NGG1 INTERACTING FACTOR 3"/>
    <property type="match status" value="1"/>
</dbReference>
<comment type="subunit">
    <text evidence="2">Homohexamer.</text>
</comment>
<evidence type="ECO:0000313" key="8">
    <source>
        <dbReference type="Proteomes" id="UP000013785"/>
    </source>
</evidence>
<evidence type="ECO:0000256" key="3">
    <source>
        <dbReference type="ARBA" id="ARBA00022112"/>
    </source>
</evidence>
<dbReference type="eggNOG" id="COG0327">
    <property type="taxonomic scope" value="Bacteria"/>
</dbReference>
<protein>
    <recommendedName>
        <fullName evidence="3 5">GTP cyclohydrolase 1 type 2 homolog</fullName>
    </recommendedName>
</protein>
<comment type="similarity">
    <text evidence="1 5">Belongs to the GTP cyclohydrolase I type 2/NIF3 family.</text>
</comment>
<dbReference type="PIRSF" id="PIRSF037489">
    <property type="entry name" value="UCP037489_NIF3_YqfO"/>
    <property type="match status" value="1"/>
</dbReference>
<dbReference type="SUPFAM" id="SSF102705">
    <property type="entry name" value="NIF3 (NGG1p interacting factor 3)-like"/>
    <property type="match status" value="1"/>
</dbReference>
<evidence type="ECO:0000256" key="6">
    <source>
        <dbReference type="PIRSR" id="PIRSR602678-1"/>
    </source>
</evidence>
<reference evidence="7 8" key="1">
    <citation type="submission" date="2013-02" db="EMBL/GenBank/DDBJ databases">
        <title>The Genome Sequence of Enterococcus phoeniculicola BAA-412.</title>
        <authorList>
            <consortium name="The Broad Institute Genome Sequencing Platform"/>
            <consortium name="The Broad Institute Genome Sequencing Center for Infectious Disease"/>
            <person name="Earl A.M."/>
            <person name="Gilmore M.S."/>
            <person name="Lebreton F."/>
            <person name="Walker B."/>
            <person name="Young S.K."/>
            <person name="Zeng Q."/>
            <person name="Gargeya S."/>
            <person name="Fitzgerald M."/>
            <person name="Haas B."/>
            <person name="Abouelleil A."/>
            <person name="Alvarado L."/>
            <person name="Arachchi H.M."/>
            <person name="Berlin A.M."/>
            <person name="Chapman S.B."/>
            <person name="Dewar J."/>
            <person name="Goldberg J."/>
            <person name="Griggs A."/>
            <person name="Gujja S."/>
            <person name="Hansen M."/>
            <person name="Howarth C."/>
            <person name="Imamovic A."/>
            <person name="Larimer J."/>
            <person name="McCowan C."/>
            <person name="Murphy C."/>
            <person name="Neiman D."/>
            <person name="Pearson M."/>
            <person name="Priest M."/>
            <person name="Roberts A."/>
            <person name="Saif S."/>
            <person name="Shea T."/>
            <person name="Sisk P."/>
            <person name="Sykes S."/>
            <person name="Wortman J."/>
            <person name="Nusbaum C."/>
            <person name="Birren B."/>
        </authorList>
    </citation>
    <scope>NUCLEOTIDE SEQUENCE [LARGE SCALE GENOMIC DNA]</scope>
    <source>
        <strain evidence="7 8">ATCC BAA-412</strain>
    </source>
</reference>
<dbReference type="PATRIC" id="fig|1158610.3.peg.857"/>
<evidence type="ECO:0000256" key="5">
    <source>
        <dbReference type="PIRNR" id="PIRNR037489"/>
    </source>
</evidence>
<dbReference type="InterPro" id="IPR017221">
    <property type="entry name" value="DUF34/NIF3_bac"/>
</dbReference>
<dbReference type="Proteomes" id="UP000013785">
    <property type="component" value="Unassembled WGS sequence"/>
</dbReference>